<evidence type="ECO:0000313" key="3">
    <source>
        <dbReference type="EMBL" id="KAF2429368.1"/>
    </source>
</evidence>
<dbReference type="EMBL" id="MU007047">
    <property type="protein sequence ID" value="KAF2429368.1"/>
    <property type="molecule type" value="Genomic_DNA"/>
</dbReference>
<feature type="domain" description="HTH CENPB-type" evidence="2">
    <location>
        <begin position="16"/>
        <end position="81"/>
    </location>
</feature>
<feature type="non-terminal residue" evidence="3">
    <location>
        <position position="1"/>
    </location>
</feature>
<dbReference type="Proteomes" id="UP000800235">
    <property type="component" value="Unassembled WGS sequence"/>
</dbReference>
<dbReference type="GO" id="GO:0003677">
    <property type="term" value="F:DNA binding"/>
    <property type="evidence" value="ECO:0007669"/>
    <property type="project" value="UniProtKB-KW"/>
</dbReference>
<keyword evidence="1" id="KW-0238">DNA-binding</keyword>
<protein>
    <recommendedName>
        <fullName evidence="2">HTH CENPB-type domain-containing protein</fullName>
    </recommendedName>
</protein>
<name>A0A9P4TXZ7_9PEZI</name>
<accession>A0A9P4TXZ7</accession>
<evidence type="ECO:0000313" key="4">
    <source>
        <dbReference type="Proteomes" id="UP000800235"/>
    </source>
</evidence>
<dbReference type="InterPro" id="IPR006600">
    <property type="entry name" value="HTH_CenpB_DNA-bd_dom"/>
</dbReference>
<dbReference type="AlphaFoldDB" id="A0A9P4TXZ7"/>
<comment type="caution">
    <text evidence="3">The sequence shown here is derived from an EMBL/GenBank/DDBJ whole genome shotgun (WGS) entry which is preliminary data.</text>
</comment>
<organism evidence="3 4">
    <name type="scientific">Tothia fuscella</name>
    <dbReference type="NCBI Taxonomy" id="1048955"/>
    <lineage>
        <taxon>Eukaryota</taxon>
        <taxon>Fungi</taxon>
        <taxon>Dikarya</taxon>
        <taxon>Ascomycota</taxon>
        <taxon>Pezizomycotina</taxon>
        <taxon>Dothideomycetes</taxon>
        <taxon>Pleosporomycetidae</taxon>
        <taxon>Venturiales</taxon>
        <taxon>Cylindrosympodiaceae</taxon>
        <taxon>Tothia</taxon>
    </lineage>
</organism>
<dbReference type="PROSITE" id="PS51253">
    <property type="entry name" value="HTH_CENPB"/>
    <property type="match status" value="1"/>
</dbReference>
<proteinExistence type="predicted"/>
<dbReference type="OrthoDB" id="3938460at2759"/>
<reference evidence="3" key="1">
    <citation type="journal article" date="2020" name="Stud. Mycol.">
        <title>101 Dothideomycetes genomes: a test case for predicting lifestyles and emergence of pathogens.</title>
        <authorList>
            <person name="Haridas S."/>
            <person name="Albert R."/>
            <person name="Binder M."/>
            <person name="Bloem J."/>
            <person name="Labutti K."/>
            <person name="Salamov A."/>
            <person name="Andreopoulos B."/>
            <person name="Baker S."/>
            <person name="Barry K."/>
            <person name="Bills G."/>
            <person name="Bluhm B."/>
            <person name="Cannon C."/>
            <person name="Castanera R."/>
            <person name="Culley D."/>
            <person name="Daum C."/>
            <person name="Ezra D."/>
            <person name="Gonzalez J."/>
            <person name="Henrissat B."/>
            <person name="Kuo A."/>
            <person name="Liang C."/>
            <person name="Lipzen A."/>
            <person name="Lutzoni F."/>
            <person name="Magnuson J."/>
            <person name="Mondo S."/>
            <person name="Nolan M."/>
            <person name="Ohm R."/>
            <person name="Pangilinan J."/>
            <person name="Park H.-J."/>
            <person name="Ramirez L."/>
            <person name="Alfaro M."/>
            <person name="Sun H."/>
            <person name="Tritt A."/>
            <person name="Yoshinaga Y."/>
            <person name="Zwiers L.-H."/>
            <person name="Turgeon B."/>
            <person name="Goodwin S."/>
            <person name="Spatafora J."/>
            <person name="Crous P."/>
            <person name="Grigoriev I."/>
        </authorList>
    </citation>
    <scope>NUCLEOTIDE SEQUENCE</scope>
    <source>
        <strain evidence="3">CBS 130266</strain>
    </source>
</reference>
<evidence type="ECO:0000259" key="2">
    <source>
        <dbReference type="PROSITE" id="PS51253"/>
    </source>
</evidence>
<feature type="non-terminal residue" evidence="3">
    <location>
        <position position="105"/>
    </location>
</feature>
<keyword evidence="4" id="KW-1185">Reference proteome</keyword>
<sequence>STVSRRKRGLVIPRAQYIENKCLLTNIQQLLLVDYINDWAHKGLPPTPAIVRNFALDIYSKTPGINWVSRFAFKYRDRLSLEFLQVIDLSRQKADNLYKYKLYFD</sequence>
<evidence type="ECO:0000256" key="1">
    <source>
        <dbReference type="ARBA" id="ARBA00023125"/>
    </source>
</evidence>
<gene>
    <name evidence="3" type="ORF">EJ08DRAFT_568917</name>
</gene>